<protein>
    <recommendedName>
        <fullName evidence="3">YtkA-like domain-containing protein</fullName>
    </recommendedName>
</protein>
<name>A0AAJ1QUL8_9FLAO</name>
<dbReference type="AlphaFoldDB" id="A0AAJ1QUL8"/>
<accession>A0AAJ1QUL8</accession>
<evidence type="ECO:0000313" key="1">
    <source>
        <dbReference type="EMBL" id="MDN3618370.1"/>
    </source>
</evidence>
<dbReference type="Proteomes" id="UP001228636">
    <property type="component" value="Unassembled WGS sequence"/>
</dbReference>
<dbReference type="RefSeq" id="WP_261972027.1">
    <property type="nucleotide sequence ID" value="NZ_CP103460.1"/>
</dbReference>
<sequence length="307" mass="34603">MKHLQIIVIAISIVITSCTLDKTDYEAELIVETTEYIEFEEVTTINNEDYSISIEALNGNLYKGYNEVHLKVINLKTGESIENSEITFLPILTDANGNKSSCPHEYNLTYNATERYYKGYVVFTNESSPTVDWQLYIGFNDNNETQSIDEIITVETQTNMNLNMTAFTGNDDEQYFIALVAPQSPSVAQNDLVAGIYKYNKPANAAGEFPDTSQFSYSVVENHTLLLDPRMPEPSMGNHSSLYNEDLSQEIDGLYHGVVNYTMTGNWTLNFILKDENQQIIKGTEVSTDFTPGVEGERGELHIDILF</sequence>
<dbReference type="EMBL" id="JAUFQH010000003">
    <property type="protein sequence ID" value="MDN3618370.1"/>
    <property type="molecule type" value="Genomic_DNA"/>
</dbReference>
<reference evidence="1 2" key="1">
    <citation type="journal article" date="2014" name="Int. J. Syst. Evol. Microbiol.">
        <title>Complete genome sequence of Corynebacterium casei LMG S-19264T (=DSM 44701T), isolated from a smear-ripened cheese.</title>
        <authorList>
            <consortium name="US DOE Joint Genome Institute (JGI-PGF)"/>
            <person name="Walter F."/>
            <person name="Albersmeier A."/>
            <person name="Kalinowski J."/>
            <person name="Ruckert C."/>
        </authorList>
    </citation>
    <scope>NUCLEOTIDE SEQUENCE [LARGE SCALE GENOMIC DNA]</scope>
    <source>
        <strain evidence="1 2">CECT 8670</strain>
    </source>
</reference>
<gene>
    <name evidence="1" type="ORF">QWY81_02735</name>
</gene>
<organism evidence="1 2">
    <name type="scientific">Polaribacter sejongensis</name>
    <dbReference type="NCBI Taxonomy" id="985043"/>
    <lineage>
        <taxon>Bacteria</taxon>
        <taxon>Pseudomonadati</taxon>
        <taxon>Bacteroidota</taxon>
        <taxon>Flavobacteriia</taxon>
        <taxon>Flavobacteriales</taxon>
        <taxon>Flavobacteriaceae</taxon>
    </lineage>
</organism>
<dbReference type="PROSITE" id="PS51257">
    <property type="entry name" value="PROKAR_LIPOPROTEIN"/>
    <property type="match status" value="1"/>
</dbReference>
<proteinExistence type="predicted"/>
<comment type="caution">
    <text evidence="1">The sequence shown here is derived from an EMBL/GenBank/DDBJ whole genome shotgun (WGS) entry which is preliminary data.</text>
</comment>
<evidence type="ECO:0008006" key="3">
    <source>
        <dbReference type="Google" id="ProtNLM"/>
    </source>
</evidence>
<evidence type="ECO:0000313" key="2">
    <source>
        <dbReference type="Proteomes" id="UP001228636"/>
    </source>
</evidence>